<dbReference type="Proteomes" id="UP000059680">
    <property type="component" value="Chromosome 4"/>
</dbReference>
<dbReference type="Gramene" id="Os04t0607566-00">
    <property type="protein sequence ID" value="Os04t0607566-00"/>
    <property type="gene ID" value="Os04g0607566"/>
</dbReference>
<evidence type="ECO:0000313" key="3">
    <source>
        <dbReference type="Proteomes" id="UP000059680"/>
    </source>
</evidence>
<dbReference type="InParanoid" id="A0A0P0WEI7"/>
<accession>A0A0P0WEI7</accession>
<feature type="compositionally biased region" description="Low complexity" evidence="1">
    <location>
        <begin position="33"/>
        <end position="42"/>
    </location>
</feature>
<protein>
    <submittedName>
        <fullName evidence="2">Os04g0607566 protein</fullName>
    </submittedName>
</protein>
<dbReference type="AlphaFoldDB" id="A0A0P0WEI7"/>
<reference evidence="3" key="1">
    <citation type="journal article" date="2005" name="Nature">
        <title>The map-based sequence of the rice genome.</title>
        <authorList>
            <consortium name="International rice genome sequencing project (IRGSP)"/>
            <person name="Matsumoto T."/>
            <person name="Wu J."/>
            <person name="Kanamori H."/>
            <person name="Katayose Y."/>
            <person name="Fujisawa M."/>
            <person name="Namiki N."/>
            <person name="Mizuno H."/>
            <person name="Yamamoto K."/>
            <person name="Antonio B.A."/>
            <person name="Baba T."/>
            <person name="Sakata K."/>
            <person name="Nagamura Y."/>
            <person name="Aoki H."/>
            <person name="Arikawa K."/>
            <person name="Arita K."/>
            <person name="Bito T."/>
            <person name="Chiden Y."/>
            <person name="Fujitsuka N."/>
            <person name="Fukunaka R."/>
            <person name="Hamada M."/>
            <person name="Harada C."/>
            <person name="Hayashi A."/>
            <person name="Hijishita S."/>
            <person name="Honda M."/>
            <person name="Hosokawa S."/>
            <person name="Ichikawa Y."/>
            <person name="Idonuma A."/>
            <person name="Iijima M."/>
            <person name="Ikeda M."/>
            <person name="Ikeno M."/>
            <person name="Ito K."/>
            <person name="Ito S."/>
            <person name="Ito T."/>
            <person name="Ito Y."/>
            <person name="Ito Y."/>
            <person name="Iwabuchi A."/>
            <person name="Kamiya K."/>
            <person name="Karasawa W."/>
            <person name="Kurita K."/>
            <person name="Katagiri S."/>
            <person name="Kikuta A."/>
            <person name="Kobayashi H."/>
            <person name="Kobayashi N."/>
            <person name="Machita K."/>
            <person name="Maehara T."/>
            <person name="Masukawa M."/>
            <person name="Mizubayashi T."/>
            <person name="Mukai Y."/>
            <person name="Nagasaki H."/>
            <person name="Nagata Y."/>
            <person name="Naito S."/>
            <person name="Nakashima M."/>
            <person name="Nakama Y."/>
            <person name="Nakamichi Y."/>
            <person name="Nakamura M."/>
            <person name="Meguro A."/>
            <person name="Negishi M."/>
            <person name="Ohta I."/>
            <person name="Ohta T."/>
            <person name="Okamoto M."/>
            <person name="Ono N."/>
            <person name="Saji S."/>
            <person name="Sakaguchi M."/>
            <person name="Sakai K."/>
            <person name="Shibata M."/>
            <person name="Shimokawa T."/>
            <person name="Song J."/>
            <person name="Takazaki Y."/>
            <person name="Terasawa K."/>
            <person name="Tsugane M."/>
            <person name="Tsuji K."/>
            <person name="Ueda S."/>
            <person name="Waki K."/>
            <person name="Yamagata H."/>
            <person name="Yamamoto M."/>
            <person name="Yamamoto S."/>
            <person name="Yamane H."/>
            <person name="Yoshiki S."/>
            <person name="Yoshihara R."/>
            <person name="Yukawa K."/>
            <person name="Zhong H."/>
            <person name="Yano M."/>
            <person name="Yuan Q."/>
            <person name="Ouyang S."/>
            <person name="Liu J."/>
            <person name="Jones K.M."/>
            <person name="Gansberger K."/>
            <person name="Moffat K."/>
            <person name="Hill J."/>
            <person name="Bera J."/>
            <person name="Fadrosh D."/>
            <person name="Jin S."/>
            <person name="Johri S."/>
            <person name="Kim M."/>
            <person name="Overton L."/>
            <person name="Reardon M."/>
            <person name="Tsitrin T."/>
            <person name="Vuong H."/>
            <person name="Weaver B."/>
            <person name="Ciecko A."/>
            <person name="Tallon L."/>
            <person name="Jackson J."/>
            <person name="Pai G."/>
            <person name="Aken S.V."/>
            <person name="Utterback T."/>
            <person name="Reidmuller S."/>
            <person name="Feldblyum T."/>
            <person name="Hsiao J."/>
            <person name="Zismann V."/>
            <person name="Iobst S."/>
            <person name="de Vazeille A.R."/>
            <person name="Buell C.R."/>
            <person name="Ying K."/>
            <person name="Li Y."/>
            <person name="Lu T."/>
            <person name="Huang Y."/>
            <person name="Zhao Q."/>
            <person name="Feng Q."/>
            <person name="Zhang L."/>
            <person name="Zhu J."/>
            <person name="Weng Q."/>
            <person name="Mu J."/>
            <person name="Lu Y."/>
            <person name="Fan D."/>
            <person name="Liu Y."/>
            <person name="Guan J."/>
            <person name="Zhang Y."/>
            <person name="Yu S."/>
            <person name="Liu X."/>
            <person name="Zhang Y."/>
            <person name="Hong G."/>
            <person name="Han B."/>
            <person name="Choisne N."/>
            <person name="Demange N."/>
            <person name="Orjeda G."/>
            <person name="Samain S."/>
            <person name="Cattolico L."/>
            <person name="Pelletier E."/>
            <person name="Couloux A."/>
            <person name="Segurens B."/>
            <person name="Wincker P."/>
            <person name="D'Hont A."/>
            <person name="Scarpelli C."/>
            <person name="Weissenbach J."/>
            <person name="Salanoubat M."/>
            <person name="Quetier F."/>
            <person name="Yu Y."/>
            <person name="Kim H.R."/>
            <person name="Rambo T."/>
            <person name="Currie J."/>
            <person name="Collura K."/>
            <person name="Luo M."/>
            <person name="Yang T."/>
            <person name="Ammiraju J.S.S."/>
            <person name="Engler F."/>
            <person name="Soderlund C."/>
            <person name="Wing R.A."/>
            <person name="Palmer L.E."/>
            <person name="de la Bastide M."/>
            <person name="Spiegel L."/>
            <person name="Nascimento L."/>
            <person name="Zutavern T."/>
            <person name="O'Shaughnessy A."/>
            <person name="Dike S."/>
            <person name="Dedhia N."/>
            <person name="Preston R."/>
            <person name="Balija V."/>
            <person name="McCombie W.R."/>
            <person name="Chow T."/>
            <person name="Chen H."/>
            <person name="Chung M."/>
            <person name="Chen C."/>
            <person name="Shaw J."/>
            <person name="Wu H."/>
            <person name="Hsiao K."/>
            <person name="Chao Y."/>
            <person name="Chu M."/>
            <person name="Cheng C."/>
            <person name="Hour A."/>
            <person name="Lee P."/>
            <person name="Lin S."/>
            <person name="Lin Y."/>
            <person name="Liou J."/>
            <person name="Liu S."/>
            <person name="Hsing Y."/>
            <person name="Raghuvanshi S."/>
            <person name="Mohanty A."/>
            <person name="Bharti A.K."/>
            <person name="Gaur A."/>
            <person name="Gupta V."/>
            <person name="Kumar D."/>
            <person name="Ravi V."/>
            <person name="Vij S."/>
            <person name="Kapur A."/>
            <person name="Khurana P."/>
            <person name="Khurana P."/>
            <person name="Khurana J.P."/>
            <person name="Tyagi A.K."/>
            <person name="Gaikwad K."/>
            <person name="Singh A."/>
            <person name="Dalal V."/>
            <person name="Srivastava S."/>
            <person name="Dixit A."/>
            <person name="Pal A.K."/>
            <person name="Ghazi I.A."/>
            <person name="Yadav M."/>
            <person name="Pandit A."/>
            <person name="Bhargava A."/>
            <person name="Sureshbabu K."/>
            <person name="Batra K."/>
            <person name="Sharma T.R."/>
            <person name="Mohapatra T."/>
            <person name="Singh N.K."/>
            <person name="Messing J."/>
            <person name="Nelson A.B."/>
            <person name="Fuks G."/>
            <person name="Kavchok S."/>
            <person name="Keizer G."/>
            <person name="Linton E."/>
            <person name="Llaca V."/>
            <person name="Song R."/>
            <person name="Tanyolac B."/>
            <person name="Young S."/>
            <person name="Ho-Il K."/>
            <person name="Hahn J.H."/>
            <person name="Sangsakoo G."/>
            <person name="Vanavichit A."/>
            <person name="de Mattos Luiz.A.T."/>
            <person name="Zimmer P.D."/>
            <person name="Malone G."/>
            <person name="Dellagostin O."/>
            <person name="de Oliveira A.C."/>
            <person name="Bevan M."/>
            <person name="Bancroft I."/>
            <person name="Minx P."/>
            <person name="Cordum H."/>
            <person name="Wilson R."/>
            <person name="Cheng Z."/>
            <person name="Jin W."/>
            <person name="Jiang J."/>
            <person name="Leong S.A."/>
            <person name="Iwama H."/>
            <person name="Gojobori T."/>
            <person name="Itoh T."/>
            <person name="Niimura Y."/>
            <person name="Fujii Y."/>
            <person name="Habara T."/>
            <person name="Sakai H."/>
            <person name="Sato Y."/>
            <person name="Wilson G."/>
            <person name="Kumar K."/>
            <person name="McCouch S."/>
            <person name="Juretic N."/>
            <person name="Hoen D."/>
            <person name="Wright S."/>
            <person name="Bruskiewich R."/>
            <person name="Bureau T."/>
            <person name="Miyao A."/>
            <person name="Hirochika H."/>
            <person name="Nishikawa T."/>
            <person name="Kadowaki K."/>
            <person name="Sugiura M."/>
            <person name="Burr B."/>
            <person name="Sasaki T."/>
        </authorList>
    </citation>
    <scope>NUCLEOTIDE SEQUENCE [LARGE SCALE GENOMIC DNA]</scope>
    <source>
        <strain evidence="3">cv. Nipponbare</strain>
    </source>
</reference>
<name>A0A0P0WEI7_ORYSJ</name>
<evidence type="ECO:0000313" key="2">
    <source>
        <dbReference type="EMBL" id="BAS90911.1"/>
    </source>
</evidence>
<reference evidence="2 3" key="2">
    <citation type="journal article" date="2013" name="Plant Cell Physiol.">
        <title>Rice Annotation Project Database (RAP-DB): an integrative and interactive database for rice genomics.</title>
        <authorList>
            <person name="Sakai H."/>
            <person name="Lee S.S."/>
            <person name="Tanaka T."/>
            <person name="Numa H."/>
            <person name="Kim J."/>
            <person name="Kawahara Y."/>
            <person name="Wakimoto H."/>
            <person name="Yang C.C."/>
            <person name="Iwamoto M."/>
            <person name="Abe T."/>
            <person name="Yamada Y."/>
            <person name="Muto A."/>
            <person name="Inokuchi H."/>
            <person name="Ikemura T."/>
            <person name="Matsumoto T."/>
            <person name="Sasaki T."/>
            <person name="Itoh T."/>
        </authorList>
    </citation>
    <scope>NUCLEOTIDE SEQUENCE [LARGE SCALE GENOMIC DNA]</scope>
    <source>
        <strain evidence="3">cv. Nipponbare</strain>
    </source>
</reference>
<evidence type="ECO:0000256" key="1">
    <source>
        <dbReference type="SAM" id="MobiDB-lite"/>
    </source>
</evidence>
<dbReference type="PaxDb" id="39947-A0A0P0WEI7"/>
<dbReference type="EMBL" id="AP014960">
    <property type="protein sequence ID" value="BAS90911.1"/>
    <property type="molecule type" value="Genomic_DNA"/>
</dbReference>
<organism evidence="2 3">
    <name type="scientific">Oryza sativa subsp. japonica</name>
    <name type="common">Rice</name>
    <dbReference type="NCBI Taxonomy" id="39947"/>
    <lineage>
        <taxon>Eukaryota</taxon>
        <taxon>Viridiplantae</taxon>
        <taxon>Streptophyta</taxon>
        <taxon>Embryophyta</taxon>
        <taxon>Tracheophyta</taxon>
        <taxon>Spermatophyta</taxon>
        <taxon>Magnoliopsida</taxon>
        <taxon>Liliopsida</taxon>
        <taxon>Poales</taxon>
        <taxon>Poaceae</taxon>
        <taxon>BOP clade</taxon>
        <taxon>Oryzoideae</taxon>
        <taxon>Oryzeae</taxon>
        <taxon>Oryzinae</taxon>
        <taxon>Oryza</taxon>
        <taxon>Oryza sativa</taxon>
    </lineage>
</organism>
<gene>
    <name evidence="2" type="ordered locus">Os04g0607566</name>
    <name evidence="2" type="ORF">OSNPB_040607566</name>
</gene>
<sequence length="216" mass="22919">MASSPPQQPTTAAGGAGVLPAAGARGARRPGRDPVAARGSSVSRRRRCLPLPASPRRASPRIRGRGQAQSMPCRGGLAAGHLCNLASPASKDSIFLLVEGDLFGRTSFVLVSALLKCSASIEMDTSPPNIIRSINTQSCWLEKSSISTVAMLETAAVDTEVNIKSRSLGVGLCRGLRIFRARKPTKDIEMNTLKLRGSSLSFLLSVMQMAMTKMVR</sequence>
<keyword evidence="3" id="KW-1185">Reference proteome</keyword>
<proteinExistence type="predicted"/>
<feature type="compositionally biased region" description="Polar residues" evidence="1">
    <location>
        <begin position="1"/>
        <end position="11"/>
    </location>
</feature>
<reference evidence="2 3" key="3">
    <citation type="journal article" date="2013" name="Rice">
        <title>Improvement of the Oryza sativa Nipponbare reference genome using next generation sequence and optical map data.</title>
        <authorList>
            <person name="Kawahara Y."/>
            <person name="de la Bastide M."/>
            <person name="Hamilton J.P."/>
            <person name="Kanamori H."/>
            <person name="McCombie W.R."/>
            <person name="Ouyang S."/>
            <person name="Schwartz D.C."/>
            <person name="Tanaka T."/>
            <person name="Wu J."/>
            <person name="Zhou S."/>
            <person name="Childs K.L."/>
            <person name="Davidson R.M."/>
            <person name="Lin H."/>
            <person name="Quesada-Ocampo L."/>
            <person name="Vaillancourt B."/>
            <person name="Sakai H."/>
            <person name="Lee S.S."/>
            <person name="Kim J."/>
            <person name="Numa H."/>
            <person name="Itoh T."/>
            <person name="Buell C.R."/>
            <person name="Matsumoto T."/>
        </authorList>
    </citation>
    <scope>NUCLEOTIDE SEQUENCE [LARGE SCALE GENOMIC DNA]</scope>
    <source>
        <strain evidence="3">cv. Nipponbare</strain>
    </source>
</reference>
<feature type="region of interest" description="Disordered" evidence="1">
    <location>
        <begin position="1"/>
        <end position="70"/>
    </location>
</feature>